<reference evidence="2 3" key="1">
    <citation type="submission" date="2019-04" db="EMBL/GenBank/DDBJ databases">
        <title>Crenobacter sp. nov.</title>
        <authorList>
            <person name="Shi S."/>
        </authorList>
    </citation>
    <scope>NUCLEOTIDE SEQUENCE [LARGE SCALE GENOMIC DNA]</scope>
    <source>
        <strain evidence="2 3">GY 70310</strain>
    </source>
</reference>
<dbReference type="EMBL" id="STGJ01000014">
    <property type="protein sequence ID" value="TIC80342.1"/>
    <property type="molecule type" value="Genomic_DNA"/>
</dbReference>
<dbReference type="OrthoDB" id="1488830at2"/>
<evidence type="ECO:0000313" key="3">
    <source>
        <dbReference type="Proteomes" id="UP000308891"/>
    </source>
</evidence>
<feature type="domain" description="PD-(D/E)XK endonuclease-like" evidence="1">
    <location>
        <begin position="632"/>
        <end position="824"/>
    </location>
</feature>
<sequence length="923" mass="102745">MIHVICCAMTCEYNVELMIVVNNTASPEESQHMHIFLGLSLDGQQDLLPVAQLGRMSVGPLGMLNFLETQLGLLRVETPQVERILQFRDVLKKMDAADRFYHRSFQADELGTAQTLLAWRDQWHLHGSFSQAAVALEKADSRRLRDMAELEQQSCSTVAPGMGERLAAIEAKLAVRKPWFERLALAEPLGEWPLAWQRVLAQCNAIDPEAAKAHAPETTMLGALQQALLAQANGDAPPPLCWKDDGSLRVVQAGSSLLAARWMAAQWQRATEDDLLLASESGGILDDTLAASNLPRQGLMERSALRPALQVVPLALALLWQPLDCKRLLEFLTHPICPLRSLVRRQLAEHFAEAPGIGQGPAWQQALETLKTKCHEKELDWDKVRDSIRFWLEQPRFMPANGAPIAAVVERLDKLAEYFRGRASTTEDASEQPAFVSAQAQAQSCKRSLQALLLQGEDRVSAQVLQTLIEQATAQIANPLAVAQVGAGRTVTKPGAVIRPADHVMWSTLSAAALPARWPWSATELATLRSAGVALPETDVLLAATARDWQKPVLAARQTLTLVLPPASVERHPLWQMIEMMFDAKARPAPLQLEQCLTDDALPGVAARPLPKARRWLQLPEGIRPGKRAKESYSSLEPFLFNPSLWVLRYSAKLRKSALLDVMDGPRLYGTLSHTLIERYVTTPAALEMDASTLERWYLQTFEQLLDERGAVLRMEGRRADLESLREKLFRGLRQLQSHLVSADVVRVEPEAALSGHFDGGELGGFSDLLLTRRDGRQAVVDMKWSGLRWYSEKLQNNRHLQLLMYGELLRQRTGHWPDFAFFLISDAALVATDREFFPQASLAHQAAAAAGENPAALWQRFLTSWRWRRAQLDAGLIEVVLPETAEDAEPHPDFPLPEDGIELEELKADYNDYRALTGSGAN</sequence>
<proteinExistence type="predicted"/>
<name>A0A4T0UNL6_9NEIS</name>
<dbReference type="Pfam" id="PF12705">
    <property type="entry name" value="PDDEXK_1"/>
    <property type="match status" value="1"/>
</dbReference>
<accession>A0A4T0UNL6</accession>
<keyword evidence="3" id="KW-1185">Reference proteome</keyword>
<protein>
    <submittedName>
        <fullName evidence="2">PD-(D/E)XK nuclease family protein</fullName>
    </submittedName>
</protein>
<dbReference type="AlphaFoldDB" id="A0A4T0UNL6"/>
<comment type="caution">
    <text evidence="2">The sequence shown here is derived from an EMBL/GenBank/DDBJ whole genome shotgun (WGS) entry which is preliminary data.</text>
</comment>
<organism evidence="2 3">
    <name type="scientific">Crenobacter intestini</name>
    <dbReference type="NCBI Taxonomy" id="2563443"/>
    <lineage>
        <taxon>Bacteria</taxon>
        <taxon>Pseudomonadati</taxon>
        <taxon>Pseudomonadota</taxon>
        <taxon>Betaproteobacteria</taxon>
        <taxon>Neisseriales</taxon>
        <taxon>Neisseriaceae</taxon>
        <taxon>Crenobacter</taxon>
    </lineage>
</organism>
<dbReference type="InterPro" id="IPR038726">
    <property type="entry name" value="PDDEXK_AddAB-type"/>
</dbReference>
<gene>
    <name evidence="2" type="ORF">E5K04_12630</name>
</gene>
<evidence type="ECO:0000313" key="2">
    <source>
        <dbReference type="EMBL" id="TIC80342.1"/>
    </source>
</evidence>
<dbReference type="Proteomes" id="UP000308891">
    <property type="component" value="Unassembled WGS sequence"/>
</dbReference>
<evidence type="ECO:0000259" key="1">
    <source>
        <dbReference type="Pfam" id="PF12705"/>
    </source>
</evidence>